<dbReference type="RefSeq" id="WP_134383955.1">
    <property type="nucleotide sequence ID" value="NZ_BMWW01000005.1"/>
</dbReference>
<dbReference type="InterPro" id="IPR026869">
    <property type="entry name" value="EgtC-like"/>
</dbReference>
<evidence type="ECO:0000256" key="1">
    <source>
        <dbReference type="ARBA" id="ARBA00022962"/>
    </source>
</evidence>
<dbReference type="InterPro" id="IPR017932">
    <property type="entry name" value="GATase_2_dom"/>
</dbReference>
<dbReference type="EMBL" id="CP038026">
    <property type="protein sequence ID" value="QBQ35718.1"/>
    <property type="molecule type" value="Genomic_DNA"/>
</dbReference>
<accession>A0A4V1ATH8</accession>
<dbReference type="PROSITE" id="PS51278">
    <property type="entry name" value="GATASE_TYPE_2"/>
    <property type="match status" value="1"/>
</dbReference>
<name>A0A4V1ATH8_9BURK</name>
<reference evidence="3" key="3">
    <citation type="submission" date="2022-12" db="EMBL/GenBank/DDBJ databases">
        <authorList>
            <person name="Sun Q."/>
            <person name="Kim S."/>
        </authorList>
    </citation>
    <scope>NUCLEOTIDE SEQUENCE</scope>
    <source>
        <strain evidence="3">KCTC 12344</strain>
    </source>
</reference>
<dbReference type="PANTHER" id="PTHR42824:SF1">
    <property type="entry name" value="GLUTAMINE AMIDOTRANSFERASE YAFJ-RELATED"/>
    <property type="match status" value="1"/>
</dbReference>
<proteinExistence type="predicted"/>
<keyword evidence="1 3" id="KW-0315">Glutamine amidotransferase</keyword>
<feature type="domain" description="Glutamine amidotransferase type-2" evidence="2">
    <location>
        <begin position="2"/>
        <end position="229"/>
    </location>
</feature>
<evidence type="ECO:0000313" key="3">
    <source>
        <dbReference type="EMBL" id="GGY95706.1"/>
    </source>
</evidence>
<reference evidence="3" key="1">
    <citation type="journal article" date="2014" name="Int. J. Syst. Evol. Microbiol.">
        <title>Complete genome sequence of Corynebacterium casei LMG S-19264T (=DSM 44701T), isolated from a smear-ripened cheese.</title>
        <authorList>
            <consortium name="US DOE Joint Genome Institute (JGI-PGF)"/>
            <person name="Walter F."/>
            <person name="Albersmeier A."/>
            <person name="Kalinowski J."/>
            <person name="Ruckert C."/>
        </authorList>
    </citation>
    <scope>NUCLEOTIDE SEQUENCE</scope>
    <source>
        <strain evidence="3">KCTC 12344</strain>
    </source>
</reference>
<evidence type="ECO:0000313" key="6">
    <source>
        <dbReference type="Proteomes" id="UP000619512"/>
    </source>
</evidence>
<organism evidence="3 6">
    <name type="scientific">Pseudoduganella plicata</name>
    <dbReference type="NCBI Taxonomy" id="321984"/>
    <lineage>
        <taxon>Bacteria</taxon>
        <taxon>Pseudomonadati</taxon>
        <taxon>Pseudomonadota</taxon>
        <taxon>Betaproteobacteria</taxon>
        <taxon>Burkholderiales</taxon>
        <taxon>Oxalobacteraceae</taxon>
        <taxon>Telluria group</taxon>
        <taxon>Pseudoduganella</taxon>
    </lineage>
</organism>
<dbReference type="Gene3D" id="3.60.20.10">
    <property type="entry name" value="Glutamine Phosphoribosylpyrophosphate, subunit 1, domain 1"/>
    <property type="match status" value="1"/>
</dbReference>
<evidence type="ECO:0000313" key="4">
    <source>
        <dbReference type="EMBL" id="QBQ35718.1"/>
    </source>
</evidence>
<dbReference type="CDD" id="cd01908">
    <property type="entry name" value="YafJ"/>
    <property type="match status" value="1"/>
</dbReference>
<sequence length="229" mass="25027">MCQLLGLNSSLPAALGPFFDVFAERGGRTDEHKDGWGIAFHSGKRCRLFTDHRAAIDSPLAARIRRRPLRARNILAHIRKATQGRIALENSHPFARRLWDQTWSFAHNGDLKGFAPAPALYRPQGDTDSEAAFCHLLSQLARRFPHGAPAPAVLRAAMAEVAAEIATHGTFNFILSNGEALFAHCSTNLHYRLEAGKAIVATQPVDSIDGWIAFAPGELKAFGRGTLRG</sequence>
<dbReference type="SUPFAM" id="SSF56235">
    <property type="entry name" value="N-terminal nucleophile aminohydrolases (Ntn hydrolases)"/>
    <property type="match status" value="1"/>
</dbReference>
<dbReference type="Proteomes" id="UP000294359">
    <property type="component" value="Chromosome"/>
</dbReference>
<dbReference type="EMBL" id="BMWW01000005">
    <property type="protein sequence ID" value="GGY95706.1"/>
    <property type="molecule type" value="Genomic_DNA"/>
</dbReference>
<dbReference type="AlphaFoldDB" id="A0A4V1ATH8"/>
<reference evidence="4 5" key="2">
    <citation type="submission" date="2019-03" db="EMBL/GenBank/DDBJ databases">
        <title>Draft Genome Sequences of Six Type Strains of the Genus Massilia.</title>
        <authorList>
            <person name="Miess H."/>
            <person name="Frediansyhah A."/>
            <person name="Gross H."/>
        </authorList>
    </citation>
    <scope>NUCLEOTIDE SEQUENCE [LARGE SCALE GENOMIC DNA]</scope>
    <source>
        <strain evidence="4 5">DSM 17505</strain>
    </source>
</reference>
<dbReference type="InterPro" id="IPR029055">
    <property type="entry name" value="Ntn_hydrolases_N"/>
</dbReference>
<evidence type="ECO:0000313" key="5">
    <source>
        <dbReference type="Proteomes" id="UP000294359"/>
    </source>
</evidence>
<keyword evidence="5" id="KW-1185">Reference proteome</keyword>
<dbReference type="Pfam" id="PF13230">
    <property type="entry name" value="GATase_4"/>
    <property type="match status" value="1"/>
</dbReference>
<dbReference type="PANTHER" id="PTHR42824">
    <property type="entry name" value="GLUTAMINE AMIDOTRANSFERASE"/>
    <property type="match status" value="1"/>
</dbReference>
<evidence type="ECO:0000259" key="2">
    <source>
        <dbReference type="PROSITE" id="PS51278"/>
    </source>
</evidence>
<protein>
    <submittedName>
        <fullName evidence="3">Class II glutamine amidotransferase</fullName>
    </submittedName>
</protein>
<dbReference type="OrthoDB" id="321954at2"/>
<gene>
    <name evidence="4" type="ORF">E1742_05725</name>
    <name evidence="3" type="ORF">GCM10007388_31370</name>
</gene>
<dbReference type="Proteomes" id="UP000619512">
    <property type="component" value="Unassembled WGS sequence"/>
</dbReference>